<dbReference type="AlphaFoldDB" id="A0AAG5DDW9"/>
<dbReference type="Proteomes" id="UP000075880">
    <property type="component" value="Unassembled WGS sequence"/>
</dbReference>
<feature type="region of interest" description="Disordered" evidence="1">
    <location>
        <begin position="42"/>
        <end position="75"/>
    </location>
</feature>
<accession>A0AAG5DDW9</accession>
<name>A0AAG5DDW9_ANOAO</name>
<organism evidence="2 3">
    <name type="scientific">Anopheles atroparvus</name>
    <name type="common">European mosquito</name>
    <dbReference type="NCBI Taxonomy" id="41427"/>
    <lineage>
        <taxon>Eukaryota</taxon>
        <taxon>Metazoa</taxon>
        <taxon>Ecdysozoa</taxon>
        <taxon>Arthropoda</taxon>
        <taxon>Hexapoda</taxon>
        <taxon>Insecta</taxon>
        <taxon>Pterygota</taxon>
        <taxon>Neoptera</taxon>
        <taxon>Endopterygota</taxon>
        <taxon>Diptera</taxon>
        <taxon>Nematocera</taxon>
        <taxon>Culicoidea</taxon>
        <taxon>Culicidae</taxon>
        <taxon>Anophelinae</taxon>
        <taxon>Anopheles</taxon>
    </lineage>
</organism>
<sequence length="398" mass="43773">PIAYLIRNLSSRGNRSSNDAWCRKTVPSRLQLQLLHARRNVREVSQRPHETPVDRSLEARSVGVSGEGQEGGRSQQYYFRKSHRRHARGLPTHELPPSRKRIKRTRSLQKQAAAAAASAAVLDSTLHHYPGVVDDPLDVGRNAGVHAGHAVLAAARRPVRDDADLRQPLAAKLYRQRAARVALARIAAALARHADLLVADEGSIHAPADVIRDDGVGGVAQLQAHLVGRLGEVVVRLGAPAGHDRVVAGQVGERVAPWREPDRLDAGREDERFRQSDECDVVQDGDRVVARVQNGGRWLNRHCRALVDRQLDRRLPGNNSRPMHPVQTVSRREHEPVGQDGPTAQRFGAVAEAEQYRHQIRELVVLCDQPAGHLTPGWGSINDQCRTVHDGIGGGREG</sequence>
<proteinExistence type="predicted"/>
<reference evidence="2" key="1">
    <citation type="submission" date="2024-04" db="UniProtKB">
        <authorList>
            <consortium name="EnsemblMetazoa"/>
        </authorList>
    </citation>
    <scope>IDENTIFICATION</scope>
    <source>
        <strain evidence="2">EBRO</strain>
    </source>
</reference>
<feature type="region of interest" description="Disordered" evidence="1">
    <location>
        <begin position="314"/>
        <end position="342"/>
    </location>
</feature>
<dbReference type="EnsemblMetazoa" id="ENSAATROPT010456">
    <property type="protein sequence ID" value="ENSAATROPP009437"/>
    <property type="gene ID" value="ENSAATROPG008503"/>
</dbReference>
<evidence type="ECO:0000313" key="3">
    <source>
        <dbReference type="Proteomes" id="UP000075880"/>
    </source>
</evidence>
<protein>
    <submittedName>
        <fullName evidence="2">Uncharacterized protein</fullName>
    </submittedName>
</protein>
<feature type="compositionally biased region" description="Basic and acidic residues" evidence="1">
    <location>
        <begin position="42"/>
        <end position="58"/>
    </location>
</feature>
<evidence type="ECO:0000313" key="2">
    <source>
        <dbReference type="EnsemblMetazoa" id="ENSAATROPP009437"/>
    </source>
</evidence>
<keyword evidence="3" id="KW-1185">Reference proteome</keyword>
<evidence type="ECO:0000256" key="1">
    <source>
        <dbReference type="SAM" id="MobiDB-lite"/>
    </source>
</evidence>